<dbReference type="EMBL" id="CP090035">
    <property type="protein sequence ID" value="UPK97428.1"/>
    <property type="molecule type" value="Genomic_DNA"/>
</dbReference>
<proteinExistence type="predicted"/>
<evidence type="ECO:0000313" key="1">
    <source>
        <dbReference type="EMBL" id="UPK97428.1"/>
    </source>
</evidence>
<organism evidence="1 2">
    <name type="scientific">Fusarium solani subsp. cucurbitae</name>
    <name type="common">Neocosmosporum cucurbitae</name>
    <dbReference type="NCBI Taxonomy" id="2747967"/>
    <lineage>
        <taxon>Eukaryota</taxon>
        <taxon>Fungi</taxon>
        <taxon>Dikarya</taxon>
        <taxon>Ascomycota</taxon>
        <taxon>Pezizomycotina</taxon>
        <taxon>Sordariomycetes</taxon>
        <taxon>Hypocreomycetidae</taxon>
        <taxon>Hypocreales</taxon>
        <taxon>Nectriaceae</taxon>
        <taxon>Fusarium</taxon>
        <taxon>Fusarium solani species complex</taxon>
    </lineage>
</organism>
<keyword evidence="2" id="KW-1185">Reference proteome</keyword>
<evidence type="ECO:0000313" key="2">
    <source>
        <dbReference type="Proteomes" id="UP000830768"/>
    </source>
</evidence>
<reference evidence="1" key="1">
    <citation type="submission" date="2021-11" db="EMBL/GenBank/DDBJ databases">
        <title>Fusarium solani-melongenae Genome sequencing and assembly.</title>
        <authorList>
            <person name="Xie S."/>
            <person name="Huang L."/>
            <person name="Zhang X."/>
        </authorList>
    </citation>
    <scope>NUCLEOTIDE SEQUENCE</scope>
    <source>
        <strain evidence="1">CRI 24-3</strain>
    </source>
</reference>
<gene>
    <name evidence="1" type="ORF">LCI18_008363</name>
</gene>
<sequence length="1026" mass="114743">MAEVAGLVIGAAGLAPLITGVVRSTKRLRCIRRDSATIPEGLDSLIKELDFLQLVMQNVNTVPYTSGEDYCQEIITAVATGIEELLDKYPLKSISSGKKPNLKEAWDLRHWEEDINALRESAEKASQKLGFKLMSSMIQMRDLGISSSSEASSSSDSVTEPEALSSSSLIKYTPPRRIVRQDCTIKACSCSCHRISRISRRFWALDYTGLFPPGNKCDQPTCTASAYGFRLRVALSQLGIPWSVTMGLRLLVGIGSFSIQPALQAERFVPYTSPGFEIIWRFEHRFMNADEACTAFRKFAQEDPSLHLHVDPSGSSYVETLLKKPWGDAGIGGMGDSGRRLNGQLNLLRVLMGELKVARGAWDKSFLVSCARWSYNNAHVVLLETALESGFDPTAIDSPHFSEWLSPYSSYKAPSTRDLDPFCLLFLTLVCKNNQGFAGMTPLHEVVLFGQPEDVHHWAERSEKNERNFLGQTPLHLAVSKPQHLQTILDAGHDPDAIDAYGLTPLMYSAASNAIGAARILIRAGTDPFMRHNTLHFTFIDFAVARCNWDFIMELFSFFDDEAVHITSEVLAQQAVSVLFLDAYRPCCREGSDCLLHLLSRCKSLNFGPLTRPGVSRTEWVEGRTLLHYAGSVNDVDALLGHNSSIINQVDQNGQHALMRVVAQAQVPDLEPLVRRLLDAGADINLQDKRGRTACHIAMQRLSQHSFTTMGDLDFLHALVSLGADALRPDKCKCPCSVSGCVPTVPNLSTRHLCPLELAGGSVVLLIEWTILIFETCGIETARRTLLATIRRAQHKKLDMTHTCCRRVPYYDKNPDPMPEGDINEILEEESEFSEILDDKMEHESERELNPLLRSAILDTKPPMDKTIEGVPITYLLSIFRLSYEGYHVDRENDCFVAECKPDPPDAPIHGDVTIVIALYALWLEKKFHEGISEQMKVNSWRICYLRRLSWLYYLCNVLEVSTEELVEELQRQAAGPKNQPGEKKTINRDVQHLCESWEEWSAKGPAMGVDLTDGFADWPFEKESD</sequence>
<protein>
    <submittedName>
        <fullName evidence="1">Uncharacterized protein</fullName>
    </submittedName>
</protein>
<accession>A0ACD3ZBG6</accession>
<dbReference type="Proteomes" id="UP000830768">
    <property type="component" value="Chromosome 6"/>
</dbReference>
<name>A0ACD3ZBG6_FUSSC</name>